<dbReference type="RefSeq" id="WP_191003390.1">
    <property type="nucleotide sequence ID" value="NZ_JACXAD010000001.1"/>
</dbReference>
<dbReference type="SUPFAM" id="SSF81301">
    <property type="entry name" value="Nucleotidyltransferase"/>
    <property type="match status" value="1"/>
</dbReference>
<name>A0A927GHQ3_9BACT</name>
<sequence length="168" mass="18930">MNGSLLERLLAVCRVLNDHGVEYLTVGGTAVALHGYYRLSTTPAGAVTDKPDVDLWYRPTYGNYFRLLQALEALGQDVRAFREEQAPNPKKSFFKYEFEQFTLDLLPALKAPLLFGASYRNREVFALEDVAIPLISLDDLLTDKAANARPKDRVDIAHLKANRKESKE</sequence>
<protein>
    <recommendedName>
        <fullName evidence="3">Nucleotidyltransferase family protein</fullName>
    </recommendedName>
</protein>
<dbReference type="Gene3D" id="3.30.460.40">
    <property type="match status" value="1"/>
</dbReference>
<evidence type="ECO:0000313" key="2">
    <source>
        <dbReference type="Proteomes" id="UP000612233"/>
    </source>
</evidence>
<proteinExistence type="predicted"/>
<dbReference type="InterPro" id="IPR043519">
    <property type="entry name" value="NT_sf"/>
</dbReference>
<keyword evidence="2" id="KW-1185">Reference proteome</keyword>
<dbReference type="AlphaFoldDB" id="A0A927GHQ3"/>
<dbReference type="EMBL" id="JACXAD010000001">
    <property type="protein sequence ID" value="MBD2766572.1"/>
    <property type="molecule type" value="Genomic_DNA"/>
</dbReference>
<comment type="caution">
    <text evidence="1">The sequence shown here is derived from an EMBL/GenBank/DDBJ whole genome shotgun (WGS) entry which is preliminary data.</text>
</comment>
<accession>A0A927GHQ3</accession>
<organism evidence="1 2">
    <name type="scientific">Hymenobacter montanus</name>
    <dbReference type="NCBI Taxonomy" id="2771359"/>
    <lineage>
        <taxon>Bacteria</taxon>
        <taxon>Pseudomonadati</taxon>
        <taxon>Bacteroidota</taxon>
        <taxon>Cytophagia</taxon>
        <taxon>Cytophagales</taxon>
        <taxon>Hymenobacteraceae</taxon>
        <taxon>Hymenobacter</taxon>
    </lineage>
</organism>
<reference evidence="1" key="1">
    <citation type="submission" date="2020-09" db="EMBL/GenBank/DDBJ databases">
        <authorList>
            <person name="Kim M.K."/>
        </authorList>
    </citation>
    <scope>NUCLEOTIDE SEQUENCE</scope>
    <source>
        <strain evidence="1">BT664</strain>
    </source>
</reference>
<evidence type="ECO:0000313" key="1">
    <source>
        <dbReference type="EMBL" id="MBD2766572.1"/>
    </source>
</evidence>
<gene>
    <name evidence="1" type="ORF">IC235_01540</name>
</gene>
<dbReference type="Proteomes" id="UP000612233">
    <property type="component" value="Unassembled WGS sequence"/>
</dbReference>
<evidence type="ECO:0008006" key="3">
    <source>
        <dbReference type="Google" id="ProtNLM"/>
    </source>
</evidence>